<keyword evidence="1" id="KW-0808">Transferase</keyword>
<dbReference type="AlphaFoldDB" id="A0A1G7P1C3"/>
<proteinExistence type="predicted"/>
<protein>
    <submittedName>
        <fullName evidence="1">Nucleotidyl transferase AbiEii toxin, Type IV TA system</fullName>
    </submittedName>
</protein>
<evidence type="ECO:0000313" key="1">
    <source>
        <dbReference type="EMBL" id="SDF79897.1"/>
    </source>
</evidence>
<dbReference type="Proteomes" id="UP000243333">
    <property type="component" value="Unassembled WGS sequence"/>
</dbReference>
<dbReference type="EMBL" id="FNBU01000030">
    <property type="protein sequence ID" value="SDF79897.1"/>
    <property type="molecule type" value="Genomic_DNA"/>
</dbReference>
<organism evidence="1 2">
    <name type="scientific">Sporolituus thermophilus DSM 23256</name>
    <dbReference type="NCBI Taxonomy" id="1123285"/>
    <lineage>
        <taxon>Bacteria</taxon>
        <taxon>Bacillati</taxon>
        <taxon>Bacillota</taxon>
        <taxon>Negativicutes</taxon>
        <taxon>Selenomonadales</taxon>
        <taxon>Sporomusaceae</taxon>
        <taxon>Sporolituus</taxon>
    </lineage>
</organism>
<reference evidence="2" key="1">
    <citation type="submission" date="2016-10" db="EMBL/GenBank/DDBJ databases">
        <authorList>
            <person name="Varghese N."/>
            <person name="Submissions S."/>
        </authorList>
    </citation>
    <scope>NUCLEOTIDE SEQUENCE [LARGE SCALE GENOMIC DNA]</scope>
    <source>
        <strain evidence="2">DSM 23256</strain>
    </source>
</reference>
<dbReference type="OrthoDB" id="1550603at2"/>
<dbReference type="InterPro" id="IPR014942">
    <property type="entry name" value="AbiEii"/>
</dbReference>
<accession>A0A1G7P1C3</accession>
<feature type="non-terminal residue" evidence="1">
    <location>
        <position position="287"/>
    </location>
</feature>
<gene>
    <name evidence="1" type="ORF">SAMN05660235_02803</name>
</gene>
<name>A0A1G7P1C3_9FIRM</name>
<dbReference type="RefSeq" id="WP_093691906.1">
    <property type="nucleotide sequence ID" value="NZ_FNBU01000030.1"/>
</dbReference>
<evidence type="ECO:0000313" key="2">
    <source>
        <dbReference type="Proteomes" id="UP000243333"/>
    </source>
</evidence>
<sequence length="287" mass="33683">MYKYDKGYFDKRAKETGFIRDNLEKVFRLADILEYINRNPLHKDCLALKGGTAINLVVFNMPRLSVDIDLDFCKPVSREEMLEYRKKINEDLITFLQTQGYSLNLEKGKNPHSLDSWIFWYINSAGNKDNIKVEINYSMRVHVLPIIEMPIQTDFLERSFPIKVLSPLELFGSKINALIGRRAARDLYDIDNMIYFGTFDESELPMLKKCFLFYFAVGSSKEYDTTFDLSGIDSLNWSKIKQTLLPMLRRSEHFDLEVSKKRVKGFLSELLVLDSKEKEFLQRFKDK</sequence>
<dbReference type="Pfam" id="PF08843">
    <property type="entry name" value="AbiEii"/>
    <property type="match status" value="1"/>
</dbReference>
<dbReference type="GO" id="GO:0016740">
    <property type="term" value="F:transferase activity"/>
    <property type="evidence" value="ECO:0007669"/>
    <property type="project" value="UniProtKB-KW"/>
</dbReference>
<dbReference type="Gene3D" id="3.10.450.620">
    <property type="entry name" value="JHP933, nucleotidyltransferase-like core domain"/>
    <property type="match status" value="1"/>
</dbReference>
<keyword evidence="2" id="KW-1185">Reference proteome</keyword>